<dbReference type="PANTHER" id="PTHR41694:SF3">
    <property type="entry name" value="RNA-DIRECTED DNA POLYMERASE-RELATED"/>
    <property type="match status" value="1"/>
</dbReference>
<dbReference type="SUPFAM" id="SSF56672">
    <property type="entry name" value="DNA/RNA polymerases"/>
    <property type="match status" value="1"/>
</dbReference>
<keyword evidence="7" id="KW-0378">Hydrolase</keyword>
<evidence type="ECO:0000313" key="10">
    <source>
        <dbReference type="EMBL" id="NWQ71981.1"/>
    </source>
</evidence>
<dbReference type="InterPro" id="IPR000477">
    <property type="entry name" value="RT_dom"/>
</dbReference>
<sequence length="329" mass="37249">DKEKFAFTVPSINHAEPSKLYHWNVLPQGMKNSPTICQWFVAQALSPVRDKHPEGYCYHYMDDFLLAAPSSNMLSAMESDTHASLKEYGLVVAPEKVQRVWPWSYLGMKVLERTVQPQALQLNVSIKNLNDIQKLASTINWLRPYLGLTTLQIQPLFDLLKGDLDLRAPRNLTPKAKQVITLVEQQIQTKHVWRIDNMVPFAMIAQWNPNWVDHLHVLEWLFLSVRSKETAPGLFKLLAQLIIKARSRCTELMVHDPEAIVVPVQLDYFEWCLANSSALQAALTNIKGAISYHLPSHPLCKLHDLLSLGQKLLSSSIPVSGPTVFTDGS</sequence>
<dbReference type="Gene3D" id="3.10.10.10">
    <property type="entry name" value="HIV Type 1 Reverse Transcriptase, subunit A, domain 1"/>
    <property type="match status" value="1"/>
</dbReference>
<evidence type="ECO:0000256" key="2">
    <source>
        <dbReference type="ARBA" id="ARBA00012180"/>
    </source>
</evidence>
<dbReference type="AlphaFoldDB" id="A0A7K4RF54"/>
<dbReference type="EC" id="3.1.26.4" evidence="2"/>
<evidence type="ECO:0000256" key="4">
    <source>
        <dbReference type="ARBA" id="ARBA00022695"/>
    </source>
</evidence>
<comment type="caution">
    <text evidence="10">The sequence shown here is derived from an EMBL/GenBank/DDBJ whole genome shotgun (WGS) entry which is preliminary data.</text>
</comment>
<keyword evidence="3" id="KW-0808">Transferase</keyword>
<keyword evidence="4" id="KW-0548">Nucleotidyltransferase</keyword>
<evidence type="ECO:0000256" key="8">
    <source>
        <dbReference type="ARBA" id="ARBA00022918"/>
    </source>
</evidence>
<evidence type="ECO:0000256" key="6">
    <source>
        <dbReference type="ARBA" id="ARBA00022759"/>
    </source>
</evidence>
<feature type="domain" description="Reverse transcriptase" evidence="9">
    <location>
        <begin position="1"/>
        <end position="110"/>
    </location>
</feature>
<dbReference type="PANTHER" id="PTHR41694">
    <property type="entry name" value="ENDOGENOUS RETROVIRUS GROUP K MEMBER POL PROTEIN"/>
    <property type="match status" value="1"/>
</dbReference>
<dbReference type="InterPro" id="IPR043502">
    <property type="entry name" value="DNA/RNA_pol_sf"/>
</dbReference>
<dbReference type="InterPro" id="IPR010661">
    <property type="entry name" value="RVT_thumb"/>
</dbReference>
<dbReference type="InterPro" id="IPR043128">
    <property type="entry name" value="Rev_trsase/Diguanyl_cyclase"/>
</dbReference>
<name>A0A7K4RF54_9TYRA</name>
<feature type="non-terminal residue" evidence="10">
    <location>
        <position position="1"/>
    </location>
</feature>
<dbReference type="Pfam" id="PF06817">
    <property type="entry name" value="RVT_thumb"/>
    <property type="match status" value="1"/>
</dbReference>
<protein>
    <recommendedName>
        <fullName evidence="2">ribonuclease H</fullName>
        <ecNumber evidence="2">3.1.26.4</ecNumber>
    </recommendedName>
</protein>
<dbReference type="GO" id="GO:0003964">
    <property type="term" value="F:RNA-directed DNA polymerase activity"/>
    <property type="evidence" value="ECO:0007669"/>
    <property type="project" value="UniProtKB-KW"/>
</dbReference>
<evidence type="ECO:0000256" key="3">
    <source>
        <dbReference type="ARBA" id="ARBA00022679"/>
    </source>
</evidence>
<accession>A0A7K4RF54</accession>
<feature type="non-terminal residue" evidence="10">
    <location>
        <position position="329"/>
    </location>
</feature>
<evidence type="ECO:0000313" key="11">
    <source>
        <dbReference type="Proteomes" id="UP000556200"/>
    </source>
</evidence>
<keyword evidence="8" id="KW-0695">RNA-directed DNA polymerase</keyword>
<comment type="similarity">
    <text evidence="1">Belongs to the beta type-B retroviral polymerase family. HERV class-II K(HML-2) pol subfamily.</text>
</comment>
<keyword evidence="5" id="KW-0540">Nuclease</keyword>
<proteinExistence type="inferred from homology"/>
<evidence type="ECO:0000256" key="7">
    <source>
        <dbReference type="ARBA" id="ARBA00022801"/>
    </source>
</evidence>
<reference evidence="10 11" key="1">
    <citation type="submission" date="2019-09" db="EMBL/GenBank/DDBJ databases">
        <title>Bird 10,000 Genomes (B10K) Project - Family phase.</title>
        <authorList>
            <person name="Zhang G."/>
        </authorList>
    </citation>
    <scope>NUCLEOTIDE SEQUENCE [LARGE SCALE GENOMIC DNA]</scope>
    <source>
        <strain evidence="10">B10K-DU-004-15</strain>
        <tissue evidence="10">Mixed tissue sample</tissue>
    </source>
</reference>
<dbReference type="GO" id="GO:0035613">
    <property type="term" value="F:RNA stem-loop binding"/>
    <property type="evidence" value="ECO:0007669"/>
    <property type="project" value="TreeGrafter"/>
</dbReference>
<evidence type="ECO:0000256" key="5">
    <source>
        <dbReference type="ARBA" id="ARBA00022722"/>
    </source>
</evidence>
<dbReference type="Pfam" id="PF00078">
    <property type="entry name" value="RVT_1"/>
    <property type="match status" value="1"/>
</dbReference>
<evidence type="ECO:0000256" key="1">
    <source>
        <dbReference type="ARBA" id="ARBA00010879"/>
    </source>
</evidence>
<dbReference type="PROSITE" id="PS50878">
    <property type="entry name" value="RT_POL"/>
    <property type="match status" value="1"/>
</dbReference>
<dbReference type="Gene3D" id="3.30.70.270">
    <property type="match status" value="2"/>
</dbReference>
<organism evidence="10 11">
    <name type="scientific">Neopipo cinnamomea</name>
    <dbReference type="NCBI Taxonomy" id="456388"/>
    <lineage>
        <taxon>Eukaryota</taxon>
        <taxon>Metazoa</taxon>
        <taxon>Chordata</taxon>
        <taxon>Craniata</taxon>
        <taxon>Vertebrata</taxon>
        <taxon>Euteleostomi</taxon>
        <taxon>Archelosauria</taxon>
        <taxon>Archosauria</taxon>
        <taxon>Dinosauria</taxon>
        <taxon>Saurischia</taxon>
        <taxon>Theropoda</taxon>
        <taxon>Coelurosauria</taxon>
        <taxon>Aves</taxon>
        <taxon>Neognathae</taxon>
        <taxon>Neoaves</taxon>
        <taxon>Telluraves</taxon>
        <taxon>Australaves</taxon>
        <taxon>Passeriformes</taxon>
        <taxon>Tyrannidae</taxon>
        <taxon>Neopipo</taxon>
    </lineage>
</organism>
<gene>
    <name evidence="10" type="primary">Ervk18_3</name>
    <name evidence="10" type="ORF">NEOCIN_R03644</name>
</gene>
<evidence type="ECO:0000259" key="9">
    <source>
        <dbReference type="PROSITE" id="PS50878"/>
    </source>
</evidence>
<dbReference type="GO" id="GO:0004523">
    <property type="term" value="F:RNA-DNA hybrid ribonuclease activity"/>
    <property type="evidence" value="ECO:0007669"/>
    <property type="project" value="UniProtKB-EC"/>
</dbReference>
<dbReference type="Proteomes" id="UP000556200">
    <property type="component" value="Unassembled WGS sequence"/>
</dbReference>
<keyword evidence="6" id="KW-0255">Endonuclease</keyword>
<keyword evidence="11" id="KW-1185">Reference proteome</keyword>
<dbReference type="EMBL" id="VYZA01003335">
    <property type="protein sequence ID" value="NWQ71981.1"/>
    <property type="molecule type" value="Genomic_DNA"/>
</dbReference>